<evidence type="ECO:0000256" key="1">
    <source>
        <dbReference type="SAM" id="MobiDB-lite"/>
    </source>
</evidence>
<dbReference type="RefSeq" id="XP_031011140.1">
    <property type="nucleotide sequence ID" value="XM_031164778.1"/>
</dbReference>
<reference evidence="2 3" key="1">
    <citation type="submission" date="2018-06" db="EMBL/GenBank/DDBJ databases">
        <title>Fusarium incarnatum-equiseti species complex species 28.</title>
        <authorList>
            <person name="Gardiner D.M."/>
        </authorList>
    </citation>
    <scope>NUCLEOTIDE SEQUENCE [LARGE SCALE GENOMIC DNA]</scope>
    <source>
        <strain evidence="2 3">FIESC_28</strain>
    </source>
</reference>
<dbReference type="GeneID" id="42000074"/>
<organism evidence="2 3">
    <name type="scientific">Fusarium coffeatum</name>
    <dbReference type="NCBI Taxonomy" id="231269"/>
    <lineage>
        <taxon>Eukaryota</taxon>
        <taxon>Fungi</taxon>
        <taxon>Dikarya</taxon>
        <taxon>Ascomycota</taxon>
        <taxon>Pezizomycotina</taxon>
        <taxon>Sordariomycetes</taxon>
        <taxon>Hypocreomycetidae</taxon>
        <taxon>Hypocreales</taxon>
        <taxon>Nectriaceae</taxon>
        <taxon>Fusarium</taxon>
        <taxon>Fusarium incarnatum-equiseti species complex</taxon>
    </lineage>
</organism>
<comment type="caution">
    <text evidence="2">The sequence shown here is derived from an EMBL/GenBank/DDBJ whole genome shotgun (WGS) entry which is preliminary data.</text>
</comment>
<keyword evidence="3" id="KW-1185">Reference proteome</keyword>
<dbReference type="EMBL" id="QKXC01000316">
    <property type="protein sequence ID" value="RBR07406.1"/>
    <property type="molecule type" value="Genomic_DNA"/>
</dbReference>
<name>A0A366QTE5_9HYPO</name>
<evidence type="ECO:0008006" key="4">
    <source>
        <dbReference type="Google" id="ProtNLM"/>
    </source>
</evidence>
<accession>A0A366QTE5</accession>
<evidence type="ECO:0000313" key="3">
    <source>
        <dbReference type="Proteomes" id="UP000253153"/>
    </source>
</evidence>
<protein>
    <recommendedName>
        <fullName evidence="4">Fungal N-terminal domain-containing protein</fullName>
    </recommendedName>
</protein>
<sequence length="924" mass="104825">MDPLSIASGVAGLLTVAASIVKVFDKVKTSLEDCPRTVIWAHAETRELHWAIERLKGLIDDPDSVPKTARMSVDIHDATVTISELVTTCDRLISTLKPLDENRTLHLNKWDKVQWFRVQDDVVKYIREMQAHKSSVTLILNILQCDSDVVIMESQDKLAKKIEKVLQNSELTQQRVERIEALFNTYIMENPALFPSNRSSLGTTLANWQEDDDETENSSMATSYKEENHWNGFNSSEKSLSFPLQEPMVPQISRPVPKRTSSAETTSKASNGISSPPRKEFEEMLEKSHVYQRVYNSTDAFSITSTRNRSIVGSVMTSFSLADNSSILSAFPIMSRTELKHPEYYVQMSGNQRLTTDLMRAITMRSVVKSPIEPSPEAPFSLKQFRSPPNCGANVMGRWSNSRTKIWKAKEFRTEIQFEVPFIFVSTPGSTDGPIQDAQVYFIDGTRKSLDDTRTDLEPPPTNTRNKAGRVIKNERATWLTLLSSLQKMENQSQSWTRQQIMSLRPRPASAQAILSSISGKHSLRAALQSERKSWDDMPPSVNRPYATTTMSQLIEMLAMLGIYWRDFNPTYNIYQAEGNGYLVKGHKISGFGLMFYFQALDKAVFEETRPIPDREAMRLAFGQLPTILSPRKVSNGDTHDSPFIRLASRTDVADTLTGFGCDRKSANYFLKEGAVTSHIFPVTFELMGMIGQIFHIRDLCFRYIPNPCYFAWCPREFSLPKLLISYRRYLQQETGATRGQLFHHLNTLLAPKTEIQLQRDTPVYGWQAQDALHSVLSQLDETLRNSGDSQTPSVHDVIGSHFDEVLCQMNAASNGQAFPRFGGADKEDLLMKTYFQEILPALRLSFSATFFKLKESDAEFNAAKSEDARKAECAAYLFASNELWCTLILRMICWLMLHDFHSDDVQIPKGHLYGSEMRNMRST</sequence>
<dbReference type="Proteomes" id="UP000253153">
    <property type="component" value="Unassembled WGS sequence"/>
</dbReference>
<gene>
    <name evidence="2" type="ORF">FIESC28_10647</name>
</gene>
<dbReference type="OrthoDB" id="5227693at2759"/>
<dbReference type="AlphaFoldDB" id="A0A366QTE5"/>
<feature type="region of interest" description="Disordered" evidence="1">
    <location>
        <begin position="252"/>
        <end position="278"/>
    </location>
</feature>
<proteinExistence type="predicted"/>
<evidence type="ECO:0000313" key="2">
    <source>
        <dbReference type="EMBL" id="RBR07406.1"/>
    </source>
</evidence>
<feature type="compositionally biased region" description="Polar residues" evidence="1">
    <location>
        <begin position="259"/>
        <end position="274"/>
    </location>
</feature>